<feature type="region of interest" description="Disordered" evidence="1">
    <location>
        <begin position="131"/>
        <end position="174"/>
    </location>
</feature>
<feature type="region of interest" description="Disordered" evidence="1">
    <location>
        <begin position="1042"/>
        <end position="1105"/>
    </location>
</feature>
<feature type="region of interest" description="Disordered" evidence="1">
    <location>
        <begin position="1"/>
        <end position="35"/>
    </location>
</feature>
<feature type="region of interest" description="Disordered" evidence="1">
    <location>
        <begin position="224"/>
        <end position="318"/>
    </location>
</feature>
<feature type="region of interest" description="Disordered" evidence="1">
    <location>
        <begin position="644"/>
        <end position="714"/>
    </location>
</feature>
<keyword evidence="3" id="KW-1185">Reference proteome</keyword>
<feature type="compositionally biased region" description="Polar residues" evidence="1">
    <location>
        <begin position="267"/>
        <end position="292"/>
    </location>
</feature>
<feature type="compositionally biased region" description="Polar residues" evidence="1">
    <location>
        <begin position="1061"/>
        <end position="1079"/>
    </location>
</feature>
<organism evidence="2 3">
    <name type="scientific">Leishmania enriettii</name>
    <dbReference type="NCBI Taxonomy" id="5663"/>
    <lineage>
        <taxon>Eukaryota</taxon>
        <taxon>Discoba</taxon>
        <taxon>Euglenozoa</taxon>
        <taxon>Kinetoplastea</taxon>
        <taxon>Metakinetoplastina</taxon>
        <taxon>Trypanosomatida</taxon>
        <taxon>Trypanosomatidae</taxon>
        <taxon>Leishmaniinae</taxon>
        <taxon>Leishmania</taxon>
    </lineage>
</organism>
<accession>A0A836KPJ1</accession>
<dbReference type="Proteomes" id="UP000674179">
    <property type="component" value="Chromosome 20"/>
</dbReference>
<feature type="compositionally biased region" description="Low complexity" evidence="1">
    <location>
        <begin position="16"/>
        <end position="31"/>
    </location>
</feature>
<feature type="compositionally biased region" description="Low complexity" evidence="1">
    <location>
        <begin position="160"/>
        <end position="174"/>
    </location>
</feature>
<dbReference type="KEGG" id="lenr:94173066"/>
<feature type="region of interest" description="Disordered" evidence="1">
    <location>
        <begin position="778"/>
        <end position="813"/>
    </location>
</feature>
<feature type="region of interest" description="Disordered" evidence="1">
    <location>
        <begin position="1179"/>
        <end position="1228"/>
    </location>
</feature>
<feature type="compositionally biased region" description="Polar residues" evidence="1">
    <location>
        <begin position="499"/>
        <end position="508"/>
    </location>
</feature>
<feature type="region of interest" description="Disordered" evidence="1">
    <location>
        <begin position="942"/>
        <end position="961"/>
    </location>
</feature>
<proteinExistence type="predicted"/>
<name>A0A836KPJ1_LEIEN</name>
<protein>
    <submittedName>
        <fullName evidence="2">Uncharacterized protein</fullName>
    </submittedName>
</protein>
<evidence type="ECO:0000313" key="3">
    <source>
        <dbReference type="Proteomes" id="UP000674179"/>
    </source>
</evidence>
<feature type="compositionally biased region" description="Polar residues" evidence="1">
    <location>
        <begin position="1179"/>
        <end position="1204"/>
    </location>
</feature>
<feature type="compositionally biased region" description="Polar residues" evidence="1">
    <location>
        <begin position="1314"/>
        <end position="1325"/>
    </location>
</feature>
<dbReference type="GeneID" id="94173066"/>
<feature type="region of interest" description="Disordered" evidence="1">
    <location>
        <begin position="1281"/>
        <end position="1325"/>
    </location>
</feature>
<reference evidence="2 3" key="1">
    <citation type="submission" date="2021-02" db="EMBL/GenBank/DDBJ databases">
        <title>Leishmania (Mundinia) enrietti genome sequencing and assembly.</title>
        <authorList>
            <person name="Almutairi H."/>
            <person name="Gatherer D."/>
        </authorList>
    </citation>
    <scope>NUCLEOTIDE SEQUENCE [LARGE SCALE GENOMIC DNA]</scope>
    <source>
        <strain evidence="2">CUR178</strain>
    </source>
</reference>
<gene>
    <name evidence="2" type="ORF">CUR178_05877</name>
</gene>
<feature type="region of interest" description="Disordered" evidence="1">
    <location>
        <begin position="467"/>
        <end position="508"/>
    </location>
</feature>
<sequence length="1325" mass="139056">MRASTSMDAALDADGASVRASSAAPTPSARASRLRQPTLRWVESCAVPEVHSSSETPLPIRKSVLLPSPTFSPVLESLEMPLYMTVTMAEERGDHELSTVAYDEDIRADKPHHSMHRSGDYLLSCSAVRHRRGSNSGDGVGGSPAHLIPAPPHHQRLSKAPQQQPGQQPASTASPATLMAAASLTLGETEVVMVTGQPDASGGSVSQSDAMVDGVLVTPQLSFLEGKSTHKETGESEPTSQRLSRRPRDLPPFGPTPIALPLYKAASQRQSISPATPVTALPSGSSSPQSLAAEQGPRRFSNRLHPQQKQLRRQRKSDCSVEDCNAAASATNSILATLTSAMGTLASVGELPALPLQSDLAASVSAGKHLSTTSLGCLYVPPSLLPLTPPPPLSCTRGTDTRAPLAANTALSCSLQAVEETTAISPAIGNHVTGRNKNVNVTRVPVTSLFSAVGPLGIGPLEQRRTHLQAPPRGPLSPALRALPKGCESPPMASKPDSPATSALGNSSQGVSSNATAALLAAGMAATPSSAASVGCADRGSTLIGVQTTGAHRENVSPRLLEANVCAMFSGSAYADIRESAEPHVLRALPVARTFIGHAAVESAIISAAASPLAAVRLLPGRAGTSCVPPHTQSLPVSAASLVPKASPAGAHPSPGTHERGFDERPRRSTKTTLPSLLASPVTKDSVEADEAASRAPLSACSASPRDPREQISPMPFESTQLLRSDMINSSSDDAVVDKRNGAACRTIDDVVGSTRVVLGDASSLPKAAAAARLSSEKPFRSSFAEGKHARDTGAGSAMSQESQVGVTPSNQSNGDAVVIEEAVAAAVGIKPSQSSVPFSPASPPPSCQRAALRFHSVLEGDEDRGRGAHFVSDSPFTTANAEIDLSVVGNGEVSVVVGGICARGEGRGAESRLLATLLQQSAGAVSVCTASSRRWSCPATDRHCSPKGRHREPPAVGPRREDNVADLLTSVSSRRELWAGLQLPHPATAGEISFDNAPGQTLHSVTSLTRRLGHEASMRRMNSDACFGTFISSVNSIRSSLEDRQPSFSLSNTYKERSASPATQTASARTASPSNSSMRMRRQLGNRGSSVRGHSEWKRENRSGDWAVSRAASQRCSLSCGHDAALESAHSSCTSASHQTASSSVSILSFAFESSSSTTPAGSAVVRRSGAAVNSHSFTRARSWHSQGTESIKTLTSQPTSEEAVQLDGWKENRKSQRGRCSGSSDASPLLSLALSNSQRHSFWQDVPQYFNAESPQWQENRRQGNVAKQRSVVVLQLADSPTPTNAIDEPERRRHQHQLQQCRSGQHHRRSTNPSGSSSRERQ</sequence>
<evidence type="ECO:0000256" key="1">
    <source>
        <dbReference type="SAM" id="MobiDB-lite"/>
    </source>
</evidence>
<dbReference type="EMBL" id="JAFHKP010000020">
    <property type="protein sequence ID" value="KAG5480742.1"/>
    <property type="molecule type" value="Genomic_DNA"/>
</dbReference>
<feature type="compositionally biased region" description="Basic and acidic residues" evidence="1">
    <location>
        <begin position="657"/>
        <end position="667"/>
    </location>
</feature>
<feature type="compositionally biased region" description="Basic and acidic residues" evidence="1">
    <location>
        <begin position="778"/>
        <end position="792"/>
    </location>
</feature>
<dbReference type="RefSeq" id="XP_067693555.1">
    <property type="nucleotide sequence ID" value="XM_067837556.1"/>
</dbReference>
<dbReference type="OrthoDB" id="266569at2759"/>
<feature type="compositionally biased region" description="Basic and acidic residues" evidence="1">
    <location>
        <begin position="1094"/>
        <end position="1104"/>
    </location>
</feature>
<feature type="compositionally biased region" description="Polar residues" evidence="1">
    <location>
        <begin position="798"/>
        <end position="813"/>
    </location>
</feature>
<evidence type="ECO:0000313" key="2">
    <source>
        <dbReference type="EMBL" id="KAG5480742.1"/>
    </source>
</evidence>
<comment type="caution">
    <text evidence="2">The sequence shown here is derived from an EMBL/GenBank/DDBJ whole genome shotgun (WGS) entry which is preliminary data.</text>
</comment>